<dbReference type="PIRSF" id="PIRSF004869">
    <property type="entry name" value="PflX_prd"/>
    <property type="match status" value="1"/>
</dbReference>
<dbReference type="SUPFAM" id="SSF102114">
    <property type="entry name" value="Radical SAM enzymes"/>
    <property type="match status" value="1"/>
</dbReference>
<dbReference type="GO" id="GO:0003824">
    <property type="term" value="F:catalytic activity"/>
    <property type="evidence" value="ECO:0007669"/>
    <property type="project" value="InterPro"/>
</dbReference>
<dbReference type="CDD" id="cd01335">
    <property type="entry name" value="Radical_SAM"/>
    <property type="match status" value="1"/>
</dbReference>
<feature type="domain" description="Radical SAM core" evidence="7">
    <location>
        <begin position="143"/>
        <end position="301"/>
    </location>
</feature>
<sequence length="367" mass="40898">MGTCLHCGKSSPVISARIGFCVSCIRDHSGEVLPRLEEVHRESRRVFGLPEVPPRAENGLPCNLCFHRCRIPEGERGYCGVWRNERGRLRGPGVEAARVSWYLDPLPTNCVADFVCAGGQGAGFPRWAYRPGPEYGYFNLAVFYEACNFNCLYCQNWHFRRGGRRRSSEEMLADLRPEVSCVCYFGGDPGPQAPHALSFSRRAIREARGRILRICWETNGGENPKILRQMMELSLATGGTLKVDLKAWSPAVHRALCGVSNQAVLENFRLLSAMIAARPEPPPLVASTLLVPGYVDEEELRGLARFLAELNPEIPWSLLAFHPDFMLTDLPTTSRDHAALALEIARSAGLKRVHLGNRHLLSEAYTV</sequence>
<dbReference type="GO" id="GO:0051539">
    <property type="term" value="F:4 iron, 4 sulfur cluster binding"/>
    <property type="evidence" value="ECO:0007669"/>
    <property type="project" value="UniProtKB-KW"/>
</dbReference>
<dbReference type="InterPro" id="IPR016431">
    <property type="entry name" value="Pyrv-formate_lyase-activ_prd"/>
</dbReference>
<comment type="caution">
    <text evidence="8">The sequence shown here is derived from an EMBL/GenBank/DDBJ whole genome shotgun (WGS) entry which is preliminary data.</text>
</comment>
<dbReference type="SFLD" id="SFLDS00029">
    <property type="entry name" value="Radical_SAM"/>
    <property type="match status" value="1"/>
</dbReference>
<reference evidence="8" key="1">
    <citation type="journal article" date="2020" name="mSystems">
        <title>Genome- and Community-Level Interaction Insights into Carbon Utilization and Element Cycling Functions of Hydrothermarchaeota in Hydrothermal Sediment.</title>
        <authorList>
            <person name="Zhou Z."/>
            <person name="Liu Y."/>
            <person name="Xu W."/>
            <person name="Pan J."/>
            <person name="Luo Z.H."/>
            <person name="Li M."/>
        </authorList>
    </citation>
    <scope>NUCLEOTIDE SEQUENCE [LARGE SCALE GENOMIC DNA]</scope>
    <source>
        <strain evidence="8">HyVt-483</strain>
    </source>
</reference>
<dbReference type="Proteomes" id="UP000886043">
    <property type="component" value="Unassembled WGS sequence"/>
</dbReference>
<keyword evidence="1" id="KW-0004">4Fe-4S</keyword>
<name>A0A7C3CUD4_9BACT</name>
<dbReference type="EMBL" id="DRMH01000131">
    <property type="protein sequence ID" value="HFC98653.1"/>
    <property type="molecule type" value="Genomic_DNA"/>
</dbReference>
<dbReference type="InterPro" id="IPR007197">
    <property type="entry name" value="rSAM"/>
</dbReference>
<evidence type="ECO:0000256" key="6">
    <source>
        <dbReference type="PIRSR" id="PIRSR004869-50"/>
    </source>
</evidence>
<keyword evidence="5 6" id="KW-0411">Iron-sulfur</keyword>
<dbReference type="Pfam" id="PF04055">
    <property type="entry name" value="Radical_SAM"/>
    <property type="match status" value="1"/>
</dbReference>
<proteinExistence type="predicted"/>
<protein>
    <submittedName>
        <fullName evidence="8">Radical SAM protein</fullName>
    </submittedName>
</protein>
<keyword evidence="2 6" id="KW-0949">S-adenosyl-L-methionine</keyword>
<evidence type="ECO:0000256" key="2">
    <source>
        <dbReference type="ARBA" id="ARBA00022691"/>
    </source>
</evidence>
<evidence type="ECO:0000256" key="1">
    <source>
        <dbReference type="ARBA" id="ARBA00022485"/>
    </source>
</evidence>
<dbReference type="PANTHER" id="PTHR30352:SF22">
    <property type="entry name" value="PYRUVATE FORMATE-LYASE ACTIVATING ENZYME HOMOLOG"/>
    <property type="match status" value="1"/>
</dbReference>
<evidence type="ECO:0000259" key="7">
    <source>
        <dbReference type="Pfam" id="PF04055"/>
    </source>
</evidence>
<dbReference type="PANTHER" id="PTHR30352">
    <property type="entry name" value="PYRUVATE FORMATE-LYASE-ACTIVATING ENZYME"/>
    <property type="match status" value="1"/>
</dbReference>
<dbReference type="InterPro" id="IPR058240">
    <property type="entry name" value="rSAM_sf"/>
</dbReference>
<evidence type="ECO:0000256" key="5">
    <source>
        <dbReference type="ARBA" id="ARBA00023014"/>
    </source>
</evidence>
<keyword evidence="3 6" id="KW-0479">Metal-binding</keyword>
<gene>
    <name evidence="8" type="ORF">ENJ40_09415</name>
</gene>
<feature type="binding site" evidence="6">
    <location>
        <position position="151"/>
    </location>
    <ligand>
        <name>[4Fe-4S] cluster</name>
        <dbReference type="ChEBI" id="CHEBI:49883"/>
        <note>4Fe-4S-S-AdoMet</note>
    </ligand>
</feature>
<keyword evidence="4 6" id="KW-0408">Iron</keyword>
<accession>A0A7C3CUD4</accession>
<comment type="cofactor">
    <cofactor evidence="6">
        <name>[4Fe-4S] cluster</name>
        <dbReference type="ChEBI" id="CHEBI:49883"/>
    </cofactor>
    <text evidence="6">Binds 1 [4Fe-4S] cluster. The cluster is coordinated with 3 cysteines and an exchangeable S-adenosyl-L-methionine.</text>
</comment>
<evidence type="ECO:0000256" key="3">
    <source>
        <dbReference type="ARBA" id="ARBA00022723"/>
    </source>
</evidence>
<dbReference type="AlphaFoldDB" id="A0A7C3CUD4"/>
<evidence type="ECO:0000256" key="4">
    <source>
        <dbReference type="ARBA" id="ARBA00023004"/>
    </source>
</evidence>
<dbReference type="InterPro" id="IPR034457">
    <property type="entry name" value="Organic_radical-activating"/>
</dbReference>
<organism evidence="8">
    <name type="scientific">Thermosulfurimonas dismutans</name>
    <dbReference type="NCBI Taxonomy" id="999894"/>
    <lineage>
        <taxon>Bacteria</taxon>
        <taxon>Pseudomonadati</taxon>
        <taxon>Thermodesulfobacteriota</taxon>
        <taxon>Thermodesulfobacteria</taxon>
        <taxon>Thermodesulfobacteriales</taxon>
        <taxon>Thermodesulfobacteriaceae</taxon>
        <taxon>Thermosulfurimonas</taxon>
    </lineage>
</organism>
<dbReference type="GO" id="GO:0046872">
    <property type="term" value="F:metal ion binding"/>
    <property type="evidence" value="ECO:0007669"/>
    <property type="project" value="UniProtKB-KW"/>
</dbReference>
<dbReference type="Gene3D" id="3.20.20.70">
    <property type="entry name" value="Aldolase class I"/>
    <property type="match status" value="1"/>
</dbReference>
<dbReference type="InterPro" id="IPR013785">
    <property type="entry name" value="Aldolase_TIM"/>
</dbReference>
<evidence type="ECO:0000313" key="8">
    <source>
        <dbReference type="EMBL" id="HFC98653.1"/>
    </source>
</evidence>
<feature type="binding site" evidence="6">
    <location>
        <position position="154"/>
    </location>
    <ligand>
        <name>[4Fe-4S] cluster</name>
        <dbReference type="ChEBI" id="CHEBI:49883"/>
        <note>4Fe-4S-S-AdoMet</note>
    </ligand>
</feature>
<feature type="binding site" evidence="6">
    <location>
        <position position="147"/>
    </location>
    <ligand>
        <name>[4Fe-4S] cluster</name>
        <dbReference type="ChEBI" id="CHEBI:49883"/>
        <note>4Fe-4S-S-AdoMet</note>
    </ligand>
</feature>